<evidence type="ECO:0000256" key="1">
    <source>
        <dbReference type="SAM" id="MobiDB-lite"/>
    </source>
</evidence>
<dbReference type="InterPro" id="IPR047187">
    <property type="entry name" value="SF1_C_Upf1"/>
</dbReference>
<dbReference type="Gene3D" id="3.40.50.300">
    <property type="entry name" value="P-loop containing nucleotide triphosphate hydrolases"/>
    <property type="match status" value="2"/>
</dbReference>
<gene>
    <name evidence="3" type="ORF">EAH89_15705</name>
</gene>
<dbReference type="PROSITE" id="PS50011">
    <property type="entry name" value="PROTEIN_KINASE_DOM"/>
    <property type="match status" value="1"/>
</dbReference>
<dbReference type="GO" id="GO:0004672">
    <property type="term" value="F:protein kinase activity"/>
    <property type="evidence" value="ECO:0007669"/>
    <property type="project" value="InterPro"/>
</dbReference>
<dbReference type="SUPFAM" id="SSF56112">
    <property type="entry name" value="Protein kinase-like (PK-like)"/>
    <property type="match status" value="2"/>
</dbReference>
<feature type="domain" description="Protein kinase" evidence="2">
    <location>
        <begin position="188"/>
        <end position="478"/>
    </location>
</feature>
<dbReference type="EMBL" id="RCZP01000015">
    <property type="protein sequence ID" value="TPG53651.1"/>
    <property type="molecule type" value="Genomic_DNA"/>
</dbReference>
<dbReference type="PANTHER" id="PTHR10887">
    <property type="entry name" value="DNA2/NAM7 HELICASE FAMILY"/>
    <property type="match status" value="1"/>
</dbReference>
<keyword evidence="4" id="KW-1185">Reference proteome</keyword>
<dbReference type="InterPro" id="IPR014001">
    <property type="entry name" value="Helicase_ATP-bd"/>
</dbReference>
<dbReference type="Proteomes" id="UP000317078">
    <property type="component" value="Unassembled WGS sequence"/>
</dbReference>
<dbReference type="InterPro" id="IPR000719">
    <property type="entry name" value="Prot_kinase_dom"/>
</dbReference>
<dbReference type="InterPro" id="IPR011009">
    <property type="entry name" value="Kinase-like_dom_sf"/>
</dbReference>
<comment type="caution">
    <text evidence="3">The sequence shown here is derived from an EMBL/GenBank/DDBJ whole genome shotgun (WGS) entry which is preliminary data.</text>
</comment>
<dbReference type="SUPFAM" id="SSF52540">
    <property type="entry name" value="P-loop containing nucleoside triphosphate hydrolases"/>
    <property type="match status" value="1"/>
</dbReference>
<name>A0A502FW24_9PROT</name>
<dbReference type="InterPro" id="IPR041679">
    <property type="entry name" value="DNA2/NAM7-like_C"/>
</dbReference>
<accession>A0A502FW24</accession>
<dbReference type="Gene3D" id="1.10.510.10">
    <property type="entry name" value="Transferase(Phosphotransferase) domain 1"/>
    <property type="match status" value="1"/>
</dbReference>
<dbReference type="Pfam" id="PF08378">
    <property type="entry name" value="NERD"/>
    <property type="match status" value="1"/>
</dbReference>
<evidence type="ECO:0000259" key="2">
    <source>
        <dbReference type="PROSITE" id="PS50011"/>
    </source>
</evidence>
<evidence type="ECO:0000313" key="3">
    <source>
        <dbReference type="EMBL" id="TPG53651.1"/>
    </source>
</evidence>
<dbReference type="OrthoDB" id="9757917at2"/>
<dbReference type="Pfam" id="PF13087">
    <property type="entry name" value="AAA_12"/>
    <property type="match status" value="1"/>
</dbReference>
<dbReference type="InterPro" id="IPR045055">
    <property type="entry name" value="DNA2/NAM7-like"/>
</dbReference>
<dbReference type="InterPro" id="IPR011528">
    <property type="entry name" value="NERD"/>
</dbReference>
<feature type="region of interest" description="Disordered" evidence="1">
    <location>
        <begin position="844"/>
        <end position="867"/>
    </location>
</feature>
<reference evidence="3 4" key="1">
    <citation type="journal article" date="2019" name="Environ. Microbiol.">
        <title>Species interactions and distinct microbial communities in high Arctic permafrost affected cryosols are associated with the CH4 and CO2 gas fluxes.</title>
        <authorList>
            <person name="Altshuler I."/>
            <person name="Hamel J."/>
            <person name="Turney S."/>
            <person name="Magnuson E."/>
            <person name="Levesque R."/>
            <person name="Greer C."/>
            <person name="Whyte L.G."/>
        </authorList>
    </citation>
    <scope>NUCLEOTIDE SEQUENCE [LARGE SCALE GENOMIC DNA]</scope>
    <source>
        <strain evidence="3 4">S9.3B</strain>
    </source>
</reference>
<organism evidence="3 4">
    <name type="scientific">Muricoccus nepalensis</name>
    <dbReference type="NCBI Taxonomy" id="1854500"/>
    <lineage>
        <taxon>Bacteria</taxon>
        <taxon>Pseudomonadati</taxon>
        <taxon>Pseudomonadota</taxon>
        <taxon>Alphaproteobacteria</taxon>
        <taxon>Acetobacterales</taxon>
        <taxon>Roseomonadaceae</taxon>
        <taxon>Muricoccus</taxon>
    </lineage>
</organism>
<dbReference type="CDD" id="cd18808">
    <property type="entry name" value="SF1_C_Upf1"/>
    <property type="match status" value="1"/>
</dbReference>
<dbReference type="Pfam" id="PF13086">
    <property type="entry name" value="AAA_11"/>
    <property type="match status" value="1"/>
</dbReference>
<dbReference type="InterPro" id="IPR027417">
    <property type="entry name" value="P-loop_NTPase"/>
</dbReference>
<protein>
    <recommendedName>
        <fullName evidence="2">Protein kinase domain-containing protein</fullName>
    </recommendedName>
</protein>
<evidence type="ECO:0000313" key="4">
    <source>
        <dbReference type="Proteomes" id="UP000317078"/>
    </source>
</evidence>
<sequence>MDVILKRLDPKGIHPREVSGVKAIEDALSQNAFCRSWFGFTNLSIRNDTPDGQRRELDVVLVTHDRILVIDLKDWDGAVTSNGGIWYLGSARRKRSAATKINENSVVLRDLLAREVKPLSPTPHVEGHIVFTHKGADISGLPEIDKANTRLLRDFLHVITNQAAYEAVYPLKPRGWRLDKPLTWEEPAGWLRKWFTGGGAVIPREASFEGYVADGPALQDHGPPAWKEYRCENKQSKRHGLLRYWDCERLPTPVSAEGHRRAAVGREGDVLAYLEAGDDDFAAKSTLPLRHFDPDYGMEFWQVFDLRRSARRLLDHLGRGNHRPIAERLELLAVLLTVASGLHRLGVAHRDLGRHSLWFEPDTGRIRLSAFGAAAVPGQADRPVPRADLLLGGAALPGGGQGTEPQPLSEDVLLLGMIAWRMLTGEDIPSDGGLPRLPAELHPEIPPELAPWFRRALERDPDRRFTDAPEMHADYDVLTRQADVAGLWSALSVWHVETLPYLRWMPTALVQVPEGHGWVSGSDAERVVVVVWAGVERDEASGVRLLALMSRADRLRRLGTGWTPEVVDFGWGKAGAFVVTRQPDGRTLDQLRDDPPEEVIAVAAALIRSVQEMHGYGIVHGSLSSEKILVVGRGDDARPVLDGLFRLSATEDGAEGPSPVARDALAVAAIVAELLARAGFSPEGPSLGSRLIQAAGRVEQGHQALDGLLRELERTIDPKAPEMTLAIGVIDLRNRAEFLGDNREFHVVIGHGEGTLEIFGFDQKLRLRFESDRQPSYCELVEIQPHHLNWAKRYRVATIRGVIQLQQADRWTEQGLYPLLELPAVAEALDARRPEVDVAEVAEAGDPAAEEEIGSEVEAPPPLTAEASSRDRWHAVIAAEEEALPYVIATGGLYEDQATGAQVIDVEPGEFAYEFANRDRVKVTLGSRRIGDLDVSASKPTRLVLRQVHHRAAVASGDRLELREANSRASFERRQMAVTRIVADAALMPRLVDYFDERLRLDPVEFPTPLPDKAELERYRLNDEQGSALREILRRGPVGLLQGPPGTGKSLFIGALVHWAVRRGGMPRILVVSQGHEAANNVAERILKVSADLDDPLDLLRVGQAERLTGALLPHHADQIRERLDASLSARTARRVIRIGADFGLPPGFCRELVELESSVGRLEQSLERRRADLEVDDAEDRSVTERTLASLTKALEGAASRWTSTLPTATGSILASLVRELMRRHDVDDFDAVARLSGVIRLSWEWSRSLAGRSPGMEEFLTRTRSVVVGTCVGIGRPAINVVGTEFDLVVIDEAARCDPGELAVALQSARRAILVGDHRQLPPLYEREVAELAAKRLGLVDAPGTAHEVFATSEFERAFRSAYGSASGQRLRRQYRMAPAIRKLVSACFYPDIMLKDGRGPPPAHYARLPAPLDREAVWLDTSRESNVRDRRESGGFSRSNATEVRIVMNLLRELSRQGGFWGAVSAAGELKRDEPAIGVIAMYAAQKKALQAAFEAEDWSDEFGRLVRIDTIDSYQGKENRIVIVSLVRHAPGRVTGHRGSVSPLAHASDFRRVNVALSRAMERLVIVGSLSTFERPFEGNALLPVARYLWRQRRILPASTVRS</sequence>
<dbReference type="InterPro" id="IPR041677">
    <property type="entry name" value="DNA2/NAM7_AAA_11"/>
</dbReference>
<dbReference type="SMART" id="SM00487">
    <property type="entry name" value="DEXDc"/>
    <property type="match status" value="1"/>
</dbReference>
<dbReference type="GO" id="GO:0005524">
    <property type="term" value="F:ATP binding"/>
    <property type="evidence" value="ECO:0007669"/>
    <property type="project" value="InterPro"/>
</dbReference>
<dbReference type="RefSeq" id="WP_140884653.1">
    <property type="nucleotide sequence ID" value="NZ_RCZP01000015.1"/>
</dbReference>
<dbReference type="PANTHER" id="PTHR10887:SF495">
    <property type="entry name" value="HELICASE SENATAXIN ISOFORM X1-RELATED"/>
    <property type="match status" value="1"/>
</dbReference>
<dbReference type="GO" id="GO:0004386">
    <property type="term" value="F:helicase activity"/>
    <property type="evidence" value="ECO:0007669"/>
    <property type="project" value="InterPro"/>
</dbReference>
<proteinExistence type="predicted"/>